<dbReference type="EMBL" id="PGXC01000011">
    <property type="protein sequence ID" value="PKK89840.1"/>
    <property type="molecule type" value="Genomic_DNA"/>
</dbReference>
<dbReference type="AlphaFoldDB" id="A0A2N1PND8"/>
<dbReference type="InterPro" id="IPR008995">
    <property type="entry name" value="Mo/tungstate-bd_C_term_dom"/>
</dbReference>
<proteinExistence type="predicted"/>
<evidence type="ECO:0000259" key="3">
    <source>
        <dbReference type="PROSITE" id="PS51866"/>
    </source>
</evidence>
<keyword evidence="1 2" id="KW-0500">Molybdenum</keyword>
<dbReference type="InterPro" id="IPR004606">
    <property type="entry name" value="Mop_domain"/>
</dbReference>
<dbReference type="InterPro" id="IPR005116">
    <property type="entry name" value="Transp-assoc_OB_typ1"/>
</dbReference>
<evidence type="ECO:0000313" key="5">
    <source>
        <dbReference type="Proteomes" id="UP000233256"/>
    </source>
</evidence>
<evidence type="ECO:0000256" key="1">
    <source>
        <dbReference type="ARBA" id="ARBA00022505"/>
    </source>
</evidence>
<dbReference type="PROSITE" id="PS51866">
    <property type="entry name" value="MOP"/>
    <property type="match status" value="1"/>
</dbReference>
<dbReference type="Proteomes" id="UP000233256">
    <property type="component" value="Unassembled WGS sequence"/>
</dbReference>
<dbReference type="Gene3D" id="2.40.50.100">
    <property type="match status" value="1"/>
</dbReference>
<dbReference type="Pfam" id="PF03459">
    <property type="entry name" value="TOBE"/>
    <property type="match status" value="1"/>
</dbReference>
<comment type="caution">
    <text evidence="4">The sequence shown here is derived from an EMBL/GenBank/DDBJ whole genome shotgun (WGS) entry which is preliminary data.</text>
</comment>
<dbReference type="SUPFAM" id="SSF50331">
    <property type="entry name" value="MOP-like"/>
    <property type="match status" value="1"/>
</dbReference>
<accession>A0A2N1PND8</accession>
<name>A0A2N1PND8_9BACT</name>
<feature type="domain" description="Mop" evidence="3">
    <location>
        <begin position="2"/>
        <end position="67"/>
    </location>
</feature>
<evidence type="ECO:0000313" key="4">
    <source>
        <dbReference type="EMBL" id="PKK89840.1"/>
    </source>
</evidence>
<sequence length="73" mass="7690">MLLSGRNKIPGRIISIKQDQIMTELVIEHGDIQICGVITTSSAEAMNLRVGDTVTALIKSTSVSFVSSGGGNE</sequence>
<organism evidence="4 5">
    <name type="scientific">Candidatus Wallbacteria bacterium HGW-Wallbacteria-1</name>
    <dbReference type="NCBI Taxonomy" id="2013854"/>
    <lineage>
        <taxon>Bacteria</taxon>
        <taxon>Candidatus Walliibacteriota</taxon>
    </lineage>
</organism>
<gene>
    <name evidence="4" type="ORF">CVV64_12530</name>
</gene>
<protein>
    <submittedName>
        <fullName evidence="4">Molybdenum-pterin-binding protein</fullName>
    </submittedName>
</protein>
<reference evidence="4 5" key="1">
    <citation type="journal article" date="2017" name="ISME J.">
        <title>Potential for microbial H2 and metal transformations associated with novel bacteria and archaea in deep terrestrial subsurface sediments.</title>
        <authorList>
            <person name="Hernsdorf A.W."/>
            <person name="Amano Y."/>
            <person name="Miyakawa K."/>
            <person name="Ise K."/>
            <person name="Suzuki Y."/>
            <person name="Anantharaman K."/>
            <person name="Probst A."/>
            <person name="Burstein D."/>
            <person name="Thomas B.C."/>
            <person name="Banfield J.F."/>
        </authorList>
    </citation>
    <scope>NUCLEOTIDE SEQUENCE [LARGE SCALE GENOMIC DNA]</scope>
    <source>
        <strain evidence="4">HGW-Wallbacteria-1</strain>
    </source>
</reference>
<dbReference type="GO" id="GO:0015689">
    <property type="term" value="P:molybdate ion transport"/>
    <property type="evidence" value="ECO:0007669"/>
    <property type="project" value="InterPro"/>
</dbReference>
<evidence type="ECO:0000256" key="2">
    <source>
        <dbReference type="PROSITE-ProRule" id="PRU01213"/>
    </source>
</evidence>